<feature type="domain" description="RlpA-like protein double-psi beta-barrel" evidence="3">
    <location>
        <begin position="247"/>
        <end position="324"/>
    </location>
</feature>
<dbReference type="PANTHER" id="PTHR34183:SF1">
    <property type="entry name" value="ENDOLYTIC PEPTIDOGLYCAN TRANSGLYCOSYLASE RLPA"/>
    <property type="match status" value="1"/>
</dbReference>
<dbReference type="InterPro" id="IPR036908">
    <property type="entry name" value="RlpA-like_sf"/>
</dbReference>
<evidence type="ECO:0000256" key="2">
    <source>
        <dbReference type="SAM" id="MobiDB-lite"/>
    </source>
</evidence>
<accession>A0A1F2WGG2</accession>
<evidence type="ECO:0000313" key="4">
    <source>
        <dbReference type="EMBL" id="OFW55927.1"/>
    </source>
</evidence>
<sequence length="343" mass="38033">MKSLGRITALVLTLILFVALFPAGSQAIAGGDQDELQDESNRISYELLQLRTRRKAAAGESESLRSELQALDNEIGRAEAYLNDLEEELRAFQESYGLSMRTLYKMGNMTALEIFLDAEELNDAWQDNAVYQRLLARDGEEIEKIKSKLADLDTRKRDLKEARERRTRVAETLDIDRLDGQISLLEVRLSEVNNKLRSLSTGAGNETGGGEGRNQAPSWKAPAAGEVLDRVTRQPSLSDFELTGMVMAGYTTCYGEEFDGDPTASGVIFHMYDFTCAHRSLPFGTWLLVKYNGGHVIVQVNDRGPFVPGRVLDLSFGAARSIGLDGVQWTEFEIIVPKGTATK</sequence>
<organism evidence="4 5">
    <name type="scientific">Candidatus Solincola sediminis</name>
    <dbReference type="NCBI Taxonomy" id="1797199"/>
    <lineage>
        <taxon>Bacteria</taxon>
        <taxon>Bacillati</taxon>
        <taxon>Actinomycetota</taxon>
        <taxon>Candidatus Geothermincolia</taxon>
        <taxon>Candidatus Geothermincolales</taxon>
        <taxon>Candidatus Geothermincolaceae</taxon>
        <taxon>Candidatus Solincola</taxon>
    </lineage>
</organism>
<keyword evidence="1" id="KW-0175">Coiled coil</keyword>
<evidence type="ECO:0000256" key="1">
    <source>
        <dbReference type="SAM" id="Coils"/>
    </source>
</evidence>
<dbReference type="CDD" id="cd22268">
    <property type="entry name" value="DPBB_RlpA-like"/>
    <property type="match status" value="1"/>
</dbReference>
<dbReference type="InterPro" id="IPR009009">
    <property type="entry name" value="RlpA-like_DPBB"/>
</dbReference>
<name>A0A1F2WGG2_9ACTN</name>
<dbReference type="AlphaFoldDB" id="A0A1F2WGG2"/>
<evidence type="ECO:0000313" key="5">
    <source>
        <dbReference type="Proteomes" id="UP000177876"/>
    </source>
</evidence>
<evidence type="ECO:0000259" key="3">
    <source>
        <dbReference type="Pfam" id="PF03330"/>
    </source>
</evidence>
<dbReference type="Gene3D" id="2.40.40.10">
    <property type="entry name" value="RlpA-like domain"/>
    <property type="match status" value="1"/>
</dbReference>
<dbReference type="Pfam" id="PF03330">
    <property type="entry name" value="DPBB_1"/>
    <property type="match status" value="1"/>
</dbReference>
<dbReference type="SUPFAM" id="SSF50685">
    <property type="entry name" value="Barwin-like endoglucanases"/>
    <property type="match status" value="1"/>
</dbReference>
<comment type="caution">
    <text evidence="4">The sequence shown here is derived from an EMBL/GenBank/DDBJ whole genome shotgun (WGS) entry which is preliminary data.</text>
</comment>
<protein>
    <recommendedName>
        <fullName evidence="3">RlpA-like protein double-psi beta-barrel domain-containing protein</fullName>
    </recommendedName>
</protein>
<feature type="coiled-coil region" evidence="1">
    <location>
        <begin position="54"/>
        <end position="95"/>
    </location>
</feature>
<feature type="region of interest" description="Disordered" evidence="2">
    <location>
        <begin position="199"/>
        <end position="219"/>
    </location>
</feature>
<reference evidence="4 5" key="1">
    <citation type="journal article" date="2016" name="Nat. Commun.">
        <title>Thousands of microbial genomes shed light on interconnected biogeochemical processes in an aquifer system.</title>
        <authorList>
            <person name="Anantharaman K."/>
            <person name="Brown C.T."/>
            <person name="Hug L.A."/>
            <person name="Sharon I."/>
            <person name="Castelle C.J."/>
            <person name="Probst A.J."/>
            <person name="Thomas B.C."/>
            <person name="Singh A."/>
            <person name="Wilkins M.J."/>
            <person name="Karaoz U."/>
            <person name="Brodie E.L."/>
            <person name="Williams K.H."/>
            <person name="Hubbard S.S."/>
            <person name="Banfield J.F."/>
        </authorList>
    </citation>
    <scope>NUCLEOTIDE SEQUENCE [LARGE SCALE GENOMIC DNA]</scope>
</reference>
<dbReference type="Gene3D" id="6.10.250.3150">
    <property type="match status" value="1"/>
</dbReference>
<feature type="coiled-coil region" evidence="1">
    <location>
        <begin position="142"/>
        <end position="195"/>
    </location>
</feature>
<dbReference type="Proteomes" id="UP000177876">
    <property type="component" value="Unassembled WGS sequence"/>
</dbReference>
<dbReference type="EMBL" id="MELK01000050">
    <property type="protein sequence ID" value="OFW55927.1"/>
    <property type="molecule type" value="Genomic_DNA"/>
</dbReference>
<dbReference type="PANTHER" id="PTHR34183">
    <property type="entry name" value="ENDOLYTIC PEPTIDOGLYCAN TRANSGLYCOSYLASE RLPA"/>
    <property type="match status" value="1"/>
</dbReference>
<dbReference type="STRING" id="1797197.A2Y75_04160"/>
<gene>
    <name evidence="4" type="ORF">A2Y75_04160</name>
</gene>
<proteinExistence type="predicted"/>